<accession>A0AAV4SME8</accession>
<keyword evidence="2" id="KW-1185">Reference proteome</keyword>
<protein>
    <submittedName>
        <fullName evidence="1">Uncharacterized protein</fullName>
    </submittedName>
</protein>
<dbReference type="Proteomes" id="UP001054837">
    <property type="component" value="Unassembled WGS sequence"/>
</dbReference>
<dbReference type="AlphaFoldDB" id="A0AAV4SME8"/>
<proteinExistence type="predicted"/>
<sequence>MVPPWVSMSEPCGEHMHYARPHCKLLLKWFGTLFCAWIQAVQGKLNLRSAAEKGTDYSSENSNFLVSVLNYISYFPHAFLTFRKCYNSKKVLRKNGSQKVKFDTS</sequence>
<name>A0AAV4SME8_9ARAC</name>
<evidence type="ECO:0000313" key="2">
    <source>
        <dbReference type="Proteomes" id="UP001054837"/>
    </source>
</evidence>
<comment type="caution">
    <text evidence="1">The sequence shown here is derived from an EMBL/GenBank/DDBJ whole genome shotgun (WGS) entry which is preliminary data.</text>
</comment>
<evidence type="ECO:0000313" key="1">
    <source>
        <dbReference type="EMBL" id="GIY35164.1"/>
    </source>
</evidence>
<gene>
    <name evidence="1" type="ORF">CDAR_207111</name>
</gene>
<organism evidence="1 2">
    <name type="scientific">Caerostris darwini</name>
    <dbReference type="NCBI Taxonomy" id="1538125"/>
    <lineage>
        <taxon>Eukaryota</taxon>
        <taxon>Metazoa</taxon>
        <taxon>Ecdysozoa</taxon>
        <taxon>Arthropoda</taxon>
        <taxon>Chelicerata</taxon>
        <taxon>Arachnida</taxon>
        <taxon>Araneae</taxon>
        <taxon>Araneomorphae</taxon>
        <taxon>Entelegynae</taxon>
        <taxon>Araneoidea</taxon>
        <taxon>Araneidae</taxon>
        <taxon>Caerostris</taxon>
    </lineage>
</organism>
<dbReference type="EMBL" id="BPLQ01008142">
    <property type="protein sequence ID" value="GIY35164.1"/>
    <property type="molecule type" value="Genomic_DNA"/>
</dbReference>
<reference evidence="1 2" key="1">
    <citation type="submission" date="2021-06" db="EMBL/GenBank/DDBJ databases">
        <title>Caerostris darwini draft genome.</title>
        <authorList>
            <person name="Kono N."/>
            <person name="Arakawa K."/>
        </authorList>
    </citation>
    <scope>NUCLEOTIDE SEQUENCE [LARGE SCALE GENOMIC DNA]</scope>
</reference>